<dbReference type="RefSeq" id="WP_066470330.1">
    <property type="nucleotide sequence ID" value="NZ_CBCRUZ010000002.1"/>
</dbReference>
<dbReference type="InterPro" id="IPR014878">
    <property type="entry name" value="THAP4-like_heme-bd"/>
</dbReference>
<comment type="pathway">
    <text evidence="5">Nitrogen metabolism.</text>
</comment>
<evidence type="ECO:0000256" key="5">
    <source>
        <dbReference type="HAMAP-Rule" id="MF_01297"/>
    </source>
</evidence>
<evidence type="ECO:0000256" key="1">
    <source>
        <dbReference type="ARBA" id="ARBA00022617"/>
    </source>
</evidence>
<feature type="binding site" description="axial binding residue" evidence="5">
    <location>
        <position position="152"/>
    </location>
    <ligand>
        <name>heme b</name>
        <dbReference type="ChEBI" id="CHEBI:60344"/>
    </ligand>
    <ligandPart>
        <name>Fe</name>
        <dbReference type="ChEBI" id="CHEBI:18248"/>
    </ligandPart>
</feature>
<comment type="function">
    <text evidence="5">Heme-binding protein able to scavenge peroxynitrite and to protect free L-tyrosine against peroxynitrite-mediated nitration, by acting as a peroxynitrite isomerase that converts peroxynitrite to nitrate. Therefore, this protein likely plays a role in peroxynitrite sensing and in the detoxification of reactive nitrogen and oxygen species (RNS and ROS, respectively). Is able to bind nitric oxide (NO) in vitro, but may act as a sensor of peroxynitrite levels in vivo.</text>
</comment>
<comment type="cofactor">
    <cofactor evidence="5">
        <name>heme b</name>
        <dbReference type="ChEBI" id="CHEBI:60344"/>
    </cofactor>
    <text evidence="5">Binds 1 heme b group per subunit, that coordinates a highly solvent-exposed Fe(III) atom.</text>
</comment>
<dbReference type="Gene3D" id="2.40.128.20">
    <property type="match status" value="1"/>
</dbReference>
<dbReference type="HAMAP" id="MF_01297">
    <property type="entry name" value="nitrobindin"/>
    <property type="match status" value="1"/>
</dbReference>
<dbReference type="EC" id="5.99.-.-" evidence="5"/>
<comment type="caution">
    <text evidence="5">Lacks conserved residue(s) required for the propagation of feature annotation.</text>
</comment>
<dbReference type="Proteomes" id="UP000887023">
    <property type="component" value="Chromosome"/>
</dbReference>
<feature type="domain" description="THAP4-like heme-binding" evidence="6">
    <location>
        <begin position="9"/>
        <end position="159"/>
    </location>
</feature>
<comment type="similarity">
    <text evidence="5">Belongs to the nitrobindin family.</text>
</comment>
<evidence type="ECO:0000313" key="7">
    <source>
        <dbReference type="EMBL" id="QXQ12994.1"/>
    </source>
</evidence>
<comment type="catalytic activity">
    <reaction evidence="5">
        <text>peroxynitrite = nitrate</text>
        <dbReference type="Rhea" id="RHEA:63116"/>
        <dbReference type="ChEBI" id="CHEBI:17632"/>
        <dbReference type="ChEBI" id="CHEBI:25941"/>
    </reaction>
</comment>
<evidence type="ECO:0000256" key="2">
    <source>
        <dbReference type="ARBA" id="ARBA00022723"/>
    </source>
</evidence>
<sequence length="162" mass="17654">MAPPLHLEIARLAFLLGTWSGKGHGAYPTIDEFDYTETITIAHVGKPFLSYTQRTVRVGSGLPLHAESGYWRLPAADRVELVLAQPTGIVEIQQGALATEDGAWSIRLSSALVGVTSSAVEVTAVERIYRIDGDELTYELRMAAVGQPLQDHLHAVLHRQPS</sequence>
<organism evidence="7 8">
    <name type="scientific">Skermania pinensis</name>
    <dbReference type="NCBI Taxonomy" id="39122"/>
    <lineage>
        <taxon>Bacteria</taxon>
        <taxon>Bacillati</taxon>
        <taxon>Actinomycetota</taxon>
        <taxon>Actinomycetes</taxon>
        <taxon>Mycobacteriales</taxon>
        <taxon>Gordoniaceae</taxon>
        <taxon>Skermania</taxon>
    </lineage>
</organism>
<dbReference type="InterPro" id="IPR012674">
    <property type="entry name" value="Calycin"/>
</dbReference>
<feature type="short sequence motif" description="GXWXGXG" evidence="5">
    <location>
        <begin position="17"/>
        <end position="23"/>
    </location>
</feature>
<accession>A0ABX8S7K6</accession>
<feature type="binding site" evidence="5">
    <location>
        <position position="29"/>
    </location>
    <ligand>
        <name>heme b</name>
        <dbReference type="ChEBI" id="CHEBI:60344"/>
    </ligand>
</feature>
<keyword evidence="2 5" id="KW-0479">Metal-binding</keyword>
<reference evidence="7" key="1">
    <citation type="submission" date="2021-07" db="EMBL/GenBank/DDBJ databases">
        <title>Candidatus Kaistella beijingensis sp. nov. isolated from a municipal wastewater treatment plant is involved in sludge foaming.</title>
        <authorList>
            <person name="Song Y."/>
            <person name="Liu S.-J."/>
        </authorList>
    </citation>
    <scope>NUCLEOTIDE SEQUENCE</scope>
    <source>
        <strain evidence="7">DSM 43998</strain>
    </source>
</reference>
<keyword evidence="8" id="KW-1185">Reference proteome</keyword>
<comment type="domain">
    <text evidence="5">Forms a 10-stranded antiparallel beta-barrel structure able to accommodate a hydrophobic ligand in its interior. In fact, this fold hosts the heme group, which is located in a wide surface cleft.</text>
</comment>
<name>A0ABX8S7K6_9ACTN</name>
<evidence type="ECO:0000256" key="4">
    <source>
        <dbReference type="ARBA" id="ARBA00023235"/>
    </source>
</evidence>
<evidence type="ECO:0000256" key="3">
    <source>
        <dbReference type="ARBA" id="ARBA00023004"/>
    </source>
</evidence>
<gene>
    <name evidence="7" type="ORF">KV203_13885</name>
</gene>
<dbReference type="InterPro" id="IPR054873">
    <property type="entry name" value="PeroxynitIsom"/>
</dbReference>
<dbReference type="CDD" id="cd07828">
    <property type="entry name" value="lipocalin_heme-bd-THAP4-like"/>
    <property type="match status" value="1"/>
</dbReference>
<dbReference type="EMBL" id="CP079105">
    <property type="protein sequence ID" value="QXQ12994.1"/>
    <property type="molecule type" value="Genomic_DNA"/>
</dbReference>
<dbReference type="NCBIfam" id="NF045819">
    <property type="entry name" value="PeroxynitIsom"/>
    <property type="match status" value="1"/>
</dbReference>
<dbReference type="InterPro" id="IPR022939">
    <property type="entry name" value="Nb(III)_bact/plant"/>
</dbReference>
<keyword evidence="3 5" id="KW-0408">Iron</keyword>
<proteinExistence type="inferred from homology"/>
<protein>
    <recommendedName>
        <fullName evidence="5">Peroxynitrite isomerase</fullName>
        <ecNumber evidence="5">5.99.-.-</ecNumber>
    </recommendedName>
    <alternativeName>
        <fullName evidence="5">Ferric nitrobindin</fullName>
        <shortName evidence="5">Nb(III)</shortName>
    </alternativeName>
</protein>
<dbReference type="SUPFAM" id="SSF50814">
    <property type="entry name" value="Lipocalins"/>
    <property type="match status" value="1"/>
</dbReference>
<evidence type="ECO:0000259" key="6">
    <source>
        <dbReference type="Pfam" id="PF08768"/>
    </source>
</evidence>
<dbReference type="PANTHER" id="PTHR15854">
    <property type="entry name" value="THAP4 PROTEIN"/>
    <property type="match status" value="1"/>
</dbReference>
<keyword evidence="4 5" id="KW-0413">Isomerase</keyword>
<evidence type="ECO:0000313" key="8">
    <source>
        <dbReference type="Proteomes" id="UP000887023"/>
    </source>
</evidence>
<dbReference type="Pfam" id="PF08768">
    <property type="entry name" value="THAP4_heme-bd"/>
    <property type="match status" value="1"/>
</dbReference>
<keyword evidence="1 5" id="KW-0349">Heme</keyword>
<dbReference type="PANTHER" id="PTHR15854:SF4">
    <property type="entry name" value="PEROXYNITRITE ISOMERASE THAP4"/>
    <property type="match status" value="1"/>
</dbReference>
<dbReference type="InterPro" id="IPR045165">
    <property type="entry name" value="Nitrobindin"/>
</dbReference>